<dbReference type="GO" id="GO:0008804">
    <property type="term" value="F:carbamate kinase activity"/>
    <property type="evidence" value="ECO:0007669"/>
    <property type="project" value="UniProtKB-UniRule"/>
</dbReference>
<dbReference type="Gene3D" id="3.40.1160.10">
    <property type="entry name" value="Acetylglutamate kinase-like"/>
    <property type="match status" value="1"/>
</dbReference>
<evidence type="ECO:0000313" key="7">
    <source>
        <dbReference type="EMBL" id="PAU76838.1"/>
    </source>
</evidence>
<dbReference type="PIRSF" id="PIRSF000723">
    <property type="entry name" value="Carbamate_kin"/>
    <property type="match status" value="1"/>
</dbReference>
<dbReference type="OrthoDB" id="9766717at2"/>
<dbReference type="PRINTS" id="PR01469">
    <property type="entry name" value="CARBMTKINASE"/>
</dbReference>
<feature type="domain" description="Aspartate/glutamate/uridylate kinase" evidence="6">
    <location>
        <begin position="1"/>
        <end position="281"/>
    </location>
</feature>
<dbReference type="Pfam" id="PF00696">
    <property type="entry name" value="AA_kinase"/>
    <property type="match status" value="1"/>
</dbReference>
<dbReference type="GO" id="GO:0005829">
    <property type="term" value="C:cytosol"/>
    <property type="evidence" value="ECO:0007669"/>
    <property type="project" value="TreeGrafter"/>
</dbReference>
<dbReference type="SUPFAM" id="SSF53633">
    <property type="entry name" value="Carbamate kinase-like"/>
    <property type="match status" value="1"/>
</dbReference>
<dbReference type="FunFam" id="3.40.1160.10:FF:000007">
    <property type="entry name" value="Carbamate kinase"/>
    <property type="match status" value="1"/>
</dbReference>
<keyword evidence="8" id="KW-1185">Reference proteome</keyword>
<dbReference type="RefSeq" id="WP_095621227.1">
    <property type="nucleotide sequence ID" value="NZ_NSKB01000004.1"/>
</dbReference>
<dbReference type="NCBIfam" id="NF009008">
    <property type="entry name" value="PRK12354.1"/>
    <property type="match status" value="1"/>
</dbReference>
<dbReference type="EMBL" id="NSKB01000004">
    <property type="protein sequence ID" value="PAU76838.1"/>
    <property type="molecule type" value="Genomic_DNA"/>
</dbReference>
<reference evidence="7 8" key="1">
    <citation type="submission" date="2017-08" db="EMBL/GenBank/DDBJ databases">
        <title>Halomonas alkalisoli sp. nov., isolated from saline alkaline soil.</title>
        <authorList>
            <person name="Wang D."/>
            <person name="Zhang G."/>
        </authorList>
    </citation>
    <scope>NUCLEOTIDE SEQUENCE [LARGE SCALE GENOMIC DNA]</scope>
    <source>
        <strain evidence="7 8">WRN001</strain>
    </source>
</reference>
<evidence type="ECO:0000256" key="5">
    <source>
        <dbReference type="PIRNR" id="PIRNR000723"/>
    </source>
</evidence>
<protein>
    <recommendedName>
        <fullName evidence="4 5">Carbamate kinase</fullName>
    </recommendedName>
</protein>
<evidence type="ECO:0000256" key="4">
    <source>
        <dbReference type="NCBIfam" id="TIGR00746"/>
    </source>
</evidence>
<evidence type="ECO:0000259" key="6">
    <source>
        <dbReference type="Pfam" id="PF00696"/>
    </source>
</evidence>
<dbReference type="PANTHER" id="PTHR30409">
    <property type="entry name" value="CARBAMATE KINASE"/>
    <property type="match status" value="1"/>
</dbReference>
<dbReference type="InterPro" id="IPR001048">
    <property type="entry name" value="Asp/Glu/Uridylate_kinase"/>
</dbReference>
<evidence type="ECO:0000313" key="8">
    <source>
        <dbReference type="Proteomes" id="UP000217771"/>
    </source>
</evidence>
<comment type="caution">
    <text evidence="7">The sequence shown here is derived from an EMBL/GenBank/DDBJ whole genome shotgun (WGS) entry which is preliminary data.</text>
</comment>
<organism evidence="7 8">
    <name type="scientific">Halomonas salipaludis</name>
    <dbReference type="NCBI Taxonomy" id="2032625"/>
    <lineage>
        <taxon>Bacteria</taxon>
        <taxon>Pseudomonadati</taxon>
        <taxon>Pseudomonadota</taxon>
        <taxon>Gammaproteobacteria</taxon>
        <taxon>Oceanospirillales</taxon>
        <taxon>Halomonadaceae</taxon>
        <taxon>Halomonas</taxon>
    </lineage>
</organism>
<dbReference type="InterPro" id="IPR003964">
    <property type="entry name" value="Carb_kinase"/>
</dbReference>
<gene>
    <name evidence="7" type="primary">arcC</name>
    <name evidence="7" type="ORF">CK498_12745</name>
</gene>
<evidence type="ECO:0000256" key="3">
    <source>
        <dbReference type="ARBA" id="ARBA00022777"/>
    </source>
</evidence>
<evidence type="ECO:0000256" key="2">
    <source>
        <dbReference type="ARBA" id="ARBA00022679"/>
    </source>
</evidence>
<dbReference type="InterPro" id="IPR036393">
    <property type="entry name" value="AceGlu_kinase-like_sf"/>
</dbReference>
<accession>A0A2A2EVZ3</accession>
<dbReference type="CDD" id="cd04235">
    <property type="entry name" value="AAK_CK"/>
    <property type="match status" value="1"/>
</dbReference>
<dbReference type="NCBIfam" id="TIGR00746">
    <property type="entry name" value="arcC"/>
    <property type="match status" value="1"/>
</dbReference>
<name>A0A2A2EVZ3_9GAMM</name>
<dbReference type="GO" id="GO:0019546">
    <property type="term" value="P:L-arginine deiminase pathway"/>
    <property type="evidence" value="ECO:0007669"/>
    <property type="project" value="TreeGrafter"/>
</dbReference>
<keyword evidence="2 5" id="KW-0808">Transferase</keyword>
<evidence type="ECO:0000256" key="1">
    <source>
        <dbReference type="ARBA" id="ARBA00011066"/>
    </source>
</evidence>
<comment type="similarity">
    <text evidence="1 5">Belongs to the carbamate kinase family.</text>
</comment>
<sequence>MRIVIALGGNALLRRGEPMTADAQRANVRIACEQIARVASGNELIIAHGNGPQIGLLALQGAACTDVSPYPLDVLGAQTEGMIGYLIEQELGNLLPFDVPFATLLTQVEVSEDDPAFQHPSKPIGPVYSAEEAERLAEEKGWNIAPDGENFRRVVPSPKPKRIFEAQPIRWLLEKGTIVICAGGGGIPTIYDGNRQLRGIEAVIDKDLCSALLAEQLNADLLVIATDVDAAYIDWNGPNHKAIASAHPDILDNMQFAAGSMGPKIEAACDFARNTGNEAVIGTLTDIESIVRGQGGTRVSVTGAGLTYRE</sequence>
<dbReference type="Proteomes" id="UP000217771">
    <property type="component" value="Unassembled WGS sequence"/>
</dbReference>
<proteinExistence type="inferred from homology"/>
<dbReference type="PANTHER" id="PTHR30409:SF1">
    <property type="entry name" value="CARBAMATE KINASE-RELATED"/>
    <property type="match status" value="1"/>
</dbReference>
<dbReference type="AlphaFoldDB" id="A0A2A2EVZ3"/>
<keyword evidence="3 5" id="KW-0418">Kinase</keyword>